<dbReference type="InterPro" id="IPR006330">
    <property type="entry name" value="Ado/ade_deaminase"/>
</dbReference>
<evidence type="ECO:0000256" key="5">
    <source>
        <dbReference type="HAMAP-Rule" id="MF_01962"/>
    </source>
</evidence>
<feature type="binding site" evidence="5">
    <location>
        <position position="267"/>
    </location>
    <ligand>
        <name>Zn(2+)</name>
        <dbReference type="ChEBI" id="CHEBI:29105"/>
        <note>catalytic</note>
    </ligand>
</feature>
<feature type="binding site" evidence="5">
    <location>
        <position position="8"/>
    </location>
    <ligand>
        <name>Zn(2+)</name>
        <dbReference type="ChEBI" id="CHEBI:29105"/>
        <note>catalytic</note>
    </ligand>
</feature>
<dbReference type="GO" id="GO:0043103">
    <property type="term" value="P:hypoxanthine salvage"/>
    <property type="evidence" value="ECO:0007669"/>
    <property type="project" value="UniProtKB-UniRule"/>
</dbReference>
<evidence type="ECO:0000256" key="1">
    <source>
        <dbReference type="ARBA" id="ARBA00022723"/>
    </source>
</evidence>
<evidence type="ECO:0000313" key="7">
    <source>
        <dbReference type="EMBL" id="SFK09313.1"/>
    </source>
</evidence>
<name>A0A1I3WQ53_9HYPH</name>
<accession>A0A1I3WQ53</accession>
<dbReference type="PANTHER" id="PTHR43114">
    <property type="entry name" value="ADENINE DEAMINASE"/>
    <property type="match status" value="1"/>
</dbReference>
<proteinExistence type="inferred from homology"/>
<keyword evidence="8" id="KW-1185">Reference proteome</keyword>
<keyword evidence="2 5" id="KW-0378">Hydrolase</keyword>
<dbReference type="CDD" id="cd01320">
    <property type="entry name" value="ADA"/>
    <property type="match status" value="1"/>
</dbReference>
<dbReference type="InterPro" id="IPR001365">
    <property type="entry name" value="A_deaminase_dom"/>
</dbReference>
<keyword evidence="3 5" id="KW-0862">Zinc</keyword>
<dbReference type="InterPro" id="IPR028892">
    <property type="entry name" value="ADE"/>
</dbReference>
<dbReference type="OrthoDB" id="105475at2"/>
<dbReference type="RefSeq" id="WP_149759099.1">
    <property type="nucleotide sequence ID" value="NZ_BSPE01000028.1"/>
</dbReference>
<feature type="binding site" evidence="5">
    <location>
        <position position="186"/>
    </location>
    <ligand>
        <name>Zn(2+)</name>
        <dbReference type="ChEBI" id="CHEBI:29105"/>
        <note>catalytic</note>
    </ligand>
</feature>
<protein>
    <recommendedName>
        <fullName evidence="5">Adenine deaminase</fullName>
        <shortName evidence="5">ADE</shortName>
        <ecNumber evidence="5">3.5.4.2</ecNumber>
    </recommendedName>
    <alternativeName>
        <fullName evidence="5">Adenine aminohydrolase</fullName>
        <shortName evidence="5">AAH</shortName>
    </alternativeName>
</protein>
<dbReference type="EC" id="3.5.4.2" evidence="5"/>
<dbReference type="GO" id="GO:0009117">
    <property type="term" value="P:nucleotide metabolic process"/>
    <property type="evidence" value="ECO:0007669"/>
    <property type="project" value="UniProtKB-KW"/>
</dbReference>
<dbReference type="InterPro" id="IPR032466">
    <property type="entry name" value="Metal_Hydrolase"/>
</dbReference>
<evidence type="ECO:0000313" key="8">
    <source>
        <dbReference type="Proteomes" id="UP000323300"/>
    </source>
</evidence>
<comment type="similarity">
    <text evidence="5">Belongs to the metallo-dependent hydrolases superfamily. Adenosine and AMP deaminases family. Adenine deaminase type 2 subfamily.</text>
</comment>
<organism evidence="7 8">
    <name type="scientific">Neomesorhizobium albiziae</name>
    <dbReference type="NCBI Taxonomy" id="335020"/>
    <lineage>
        <taxon>Bacteria</taxon>
        <taxon>Pseudomonadati</taxon>
        <taxon>Pseudomonadota</taxon>
        <taxon>Alphaproteobacteria</taxon>
        <taxon>Hyphomicrobiales</taxon>
        <taxon>Phyllobacteriaceae</taxon>
        <taxon>Neomesorhizobium</taxon>
    </lineage>
</organism>
<feature type="domain" description="Adenosine deaminase" evidence="6">
    <location>
        <begin position="4"/>
        <end position="319"/>
    </location>
</feature>
<feature type="active site" description="Proton donor" evidence="5">
    <location>
        <position position="189"/>
    </location>
</feature>
<comment type="catalytic activity">
    <reaction evidence="5">
        <text>adenine + H2O + H(+) = hypoxanthine + NH4(+)</text>
        <dbReference type="Rhea" id="RHEA:23688"/>
        <dbReference type="ChEBI" id="CHEBI:15377"/>
        <dbReference type="ChEBI" id="CHEBI:15378"/>
        <dbReference type="ChEBI" id="CHEBI:16708"/>
        <dbReference type="ChEBI" id="CHEBI:17368"/>
        <dbReference type="ChEBI" id="CHEBI:28938"/>
        <dbReference type="EC" id="3.5.4.2"/>
    </reaction>
</comment>
<gene>
    <name evidence="7" type="ORF">SAMN04488498_102388</name>
</gene>
<comment type="cofactor">
    <cofactor evidence="5">
        <name>Zn(2+)</name>
        <dbReference type="ChEBI" id="CHEBI:29105"/>
    </cofactor>
    <text evidence="5">Binds 1 zinc ion per subunit.</text>
</comment>
<dbReference type="SUPFAM" id="SSF51556">
    <property type="entry name" value="Metallo-dependent hydrolases"/>
    <property type="match status" value="1"/>
</dbReference>
<feature type="binding site" evidence="5">
    <location>
        <position position="268"/>
    </location>
    <ligand>
        <name>substrate</name>
    </ligand>
</feature>
<evidence type="ECO:0000256" key="2">
    <source>
        <dbReference type="ARBA" id="ARBA00022801"/>
    </source>
</evidence>
<reference evidence="7 8" key="1">
    <citation type="submission" date="2016-10" db="EMBL/GenBank/DDBJ databases">
        <authorList>
            <person name="Varghese N."/>
            <person name="Submissions S."/>
        </authorList>
    </citation>
    <scope>NUCLEOTIDE SEQUENCE [LARGE SCALE GENOMIC DNA]</scope>
    <source>
        <strain evidence="7 8">DSM 21822</strain>
    </source>
</reference>
<dbReference type="AlphaFoldDB" id="A0A1I3WQ53"/>
<feature type="site" description="Important for catalytic activity" evidence="5">
    <location>
        <position position="210"/>
    </location>
</feature>
<dbReference type="PANTHER" id="PTHR43114:SF6">
    <property type="entry name" value="ADENINE DEAMINASE"/>
    <property type="match status" value="1"/>
</dbReference>
<dbReference type="Gene3D" id="3.20.20.140">
    <property type="entry name" value="Metal-dependent hydrolases"/>
    <property type="match status" value="1"/>
</dbReference>
<dbReference type="Proteomes" id="UP000323300">
    <property type="component" value="Unassembled WGS sequence"/>
</dbReference>
<comment type="function">
    <text evidence="5">Catalyzes the hydrolytic deamination of adenine to hypoxanthine. Plays an important role in the purine salvage pathway and in nitrogen catabolism.</text>
</comment>
<dbReference type="Pfam" id="PF00962">
    <property type="entry name" value="A_deaminase"/>
    <property type="match status" value="1"/>
</dbReference>
<dbReference type="EMBL" id="FOSL01000002">
    <property type="protein sequence ID" value="SFK09313.1"/>
    <property type="molecule type" value="Genomic_DNA"/>
</dbReference>
<feature type="binding site" evidence="5">
    <location>
        <position position="10"/>
    </location>
    <ligand>
        <name>Zn(2+)</name>
        <dbReference type="ChEBI" id="CHEBI:29105"/>
        <note>catalytic</note>
    </ligand>
</feature>
<dbReference type="GO" id="GO:0006146">
    <property type="term" value="P:adenine catabolic process"/>
    <property type="evidence" value="ECO:0007669"/>
    <property type="project" value="UniProtKB-UniRule"/>
</dbReference>
<sequence>MVLKAELHCHIEGAAAPDLVLKQAQKYGKDVSAFIKDGSFVWHDFTSFLAAYDGASDLFRSEEDYARLSEHYLTSLARDGCIYSEFFTSPDHALKSGISPAAYTNALGEGMQRAKAKTGIESRMIVTGVRHIGVESIEASARFAARCGHPLVTGFGVAGDERMGSFEDYVRAFEIAREAGLGITIHAGELCGWESVQGALDHIRPSRIGHGVRAIENLDLVKRIADEGIVLECCPGSNVALGVFGSFEDHPFPKLRDAGCKVTLNSDDPPYFWTSLKREYDIGRDNFRLDDKALTAVTRTAIEAAFVDKKTRAALLARLNGGR</sequence>
<dbReference type="GO" id="GO:0008270">
    <property type="term" value="F:zinc ion binding"/>
    <property type="evidence" value="ECO:0007669"/>
    <property type="project" value="UniProtKB-UniRule"/>
</dbReference>
<keyword evidence="4 5" id="KW-0546">Nucleotide metabolism</keyword>
<dbReference type="GO" id="GO:0000034">
    <property type="term" value="F:adenine deaminase activity"/>
    <property type="evidence" value="ECO:0007669"/>
    <property type="project" value="UniProtKB-UniRule"/>
</dbReference>
<evidence type="ECO:0000256" key="4">
    <source>
        <dbReference type="ARBA" id="ARBA00023080"/>
    </source>
</evidence>
<dbReference type="NCBIfam" id="NF006848">
    <property type="entry name" value="PRK09358.1-3"/>
    <property type="match status" value="1"/>
</dbReference>
<dbReference type="NCBIfam" id="TIGR01430">
    <property type="entry name" value="aden_deam"/>
    <property type="match status" value="1"/>
</dbReference>
<evidence type="ECO:0000256" key="3">
    <source>
        <dbReference type="ARBA" id="ARBA00022833"/>
    </source>
</evidence>
<evidence type="ECO:0000259" key="6">
    <source>
        <dbReference type="Pfam" id="PF00962"/>
    </source>
</evidence>
<dbReference type="HAMAP" id="MF_01962">
    <property type="entry name" value="Adenine_deaminase"/>
    <property type="match status" value="1"/>
</dbReference>
<keyword evidence="1 5" id="KW-0479">Metal-binding</keyword>